<dbReference type="SUPFAM" id="SSF52058">
    <property type="entry name" value="L domain-like"/>
    <property type="match status" value="1"/>
</dbReference>
<name>W1P0D3_AMBTC</name>
<evidence type="ECO:0000313" key="2">
    <source>
        <dbReference type="Proteomes" id="UP000017836"/>
    </source>
</evidence>
<dbReference type="Gramene" id="ERN00405">
    <property type="protein sequence ID" value="ERN00405"/>
    <property type="gene ID" value="AMTR_s00104p00152930"/>
</dbReference>
<dbReference type="HOGENOM" id="CLU_1167245_0_0_1"/>
<gene>
    <name evidence="1" type="ORF">AMTR_s00104p00152930</name>
</gene>
<proteinExistence type="predicted"/>
<dbReference type="AlphaFoldDB" id="W1P0D3"/>
<reference evidence="2" key="1">
    <citation type="journal article" date="2013" name="Science">
        <title>The Amborella genome and the evolution of flowering plants.</title>
        <authorList>
            <consortium name="Amborella Genome Project"/>
        </authorList>
    </citation>
    <scope>NUCLEOTIDE SEQUENCE [LARGE SCALE GENOMIC DNA]</scope>
</reference>
<sequence>MFFQNIKKVKVSNKRQGTTPKFHDQTLYSCSISSHCEPSSLCPALNLLKFSCSFCKNLDLIDITSLERIPHWVLLSGLRNLEVLNTNNSGVHWHWHWHEEEEETGNGEESRVSLSSLSICFKDAILSDWFKPLASIITDLSLKNCIIKDVALIALTQDSRCIKFLCIDYCKQLQRLIIAEHAREDAFQCLTKLGLSGLPSLETICIGIPPKSCFGNVREITCPMLKIRLTTGINCSTI</sequence>
<accession>W1P0D3</accession>
<organism evidence="1 2">
    <name type="scientific">Amborella trichopoda</name>
    <dbReference type="NCBI Taxonomy" id="13333"/>
    <lineage>
        <taxon>Eukaryota</taxon>
        <taxon>Viridiplantae</taxon>
        <taxon>Streptophyta</taxon>
        <taxon>Embryophyta</taxon>
        <taxon>Tracheophyta</taxon>
        <taxon>Spermatophyta</taxon>
        <taxon>Magnoliopsida</taxon>
        <taxon>Amborellales</taxon>
        <taxon>Amborellaceae</taxon>
        <taxon>Amborella</taxon>
    </lineage>
</organism>
<evidence type="ECO:0008006" key="3">
    <source>
        <dbReference type="Google" id="ProtNLM"/>
    </source>
</evidence>
<dbReference type="Proteomes" id="UP000017836">
    <property type="component" value="Unassembled WGS sequence"/>
</dbReference>
<protein>
    <recommendedName>
        <fullName evidence="3">FBD domain-containing protein</fullName>
    </recommendedName>
</protein>
<dbReference type="EMBL" id="KI394907">
    <property type="protein sequence ID" value="ERN00405.1"/>
    <property type="molecule type" value="Genomic_DNA"/>
</dbReference>
<evidence type="ECO:0000313" key="1">
    <source>
        <dbReference type="EMBL" id="ERN00405.1"/>
    </source>
</evidence>
<keyword evidence="2" id="KW-1185">Reference proteome</keyword>